<evidence type="ECO:0000313" key="3">
    <source>
        <dbReference type="EMBL" id="WZP15154.1"/>
    </source>
</evidence>
<dbReference type="CDD" id="cd13580">
    <property type="entry name" value="PBP2_AlgQ_like_1"/>
    <property type="match status" value="1"/>
</dbReference>
<evidence type="ECO:0000256" key="1">
    <source>
        <dbReference type="ARBA" id="ARBA00022729"/>
    </source>
</evidence>
<proteinExistence type="predicted"/>
<dbReference type="PANTHER" id="PTHR43649:SF33">
    <property type="entry name" value="POLYGALACTURONAN_RHAMNOGALACTURONAN-BINDING PROTEIN YTCQ"/>
    <property type="match status" value="1"/>
</dbReference>
<evidence type="ECO:0000256" key="2">
    <source>
        <dbReference type="SAM" id="SignalP"/>
    </source>
</evidence>
<gene>
    <name evidence="3" type="ORF">AAE021_13330</name>
</gene>
<dbReference type="Gene3D" id="3.40.190.10">
    <property type="entry name" value="Periplasmic binding protein-like II"/>
    <property type="match status" value="2"/>
</dbReference>
<protein>
    <submittedName>
        <fullName evidence="3">Extracellular solute-binding protein</fullName>
    </submittedName>
</protein>
<sequence length="511" mass="56056">MHRKPLKGLALVLTAGLALSACSSSSEEEATAALDTVSIMAPFLEPQPPEQGDTMQTKLEEITGKKLDINWVPNADYEEKTNITLAGDDLPHVMVIQGKTPGFVKNATAGAFWELSDYLDEYPNLITENPDIERNASINGDVYGVYRARDAMRTSVILRKDWLENLGLETPATVDDLYEVAKAFTEKDPDGNGVKDTYGLIVPKWPGTINSNSPYDVVATWFGAGNTWTEEDGELVPNFATEEFIEANKYLKKFVDEGLINSDYATMDSATWNEPFFNGQGGIIVDVHSRASVLINLFKAQDPATFENFVDISGNLEGPDGELHAHPTPGFSGFLAVPKAKVKTEAELKEVLSFLNELNSEEAAILINNGIEDVNFTLDGDLTVPIAELTDEGKEVAQAVKTYSQLGTNVDGIKYYLPKQATEYEQEMFDKRLEMQESDLEFADQNPASAFISETQVAKGAQLDNIVTDARIQFLAGQIDEKALRAAVELWKSSGGNDVIAEINELNKSSK</sequence>
<keyword evidence="1 2" id="KW-0732">Signal</keyword>
<reference evidence="3 4" key="1">
    <citation type="submission" date="2024-04" db="EMBL/GenBank/DDBJ databases">
        <title>Arthrobacter sp. from Plains bison fecal sample.</title>
        <authorList>
            <person name="Ruzzini A."/>
        </authorList>
    </citation>
    <scope>NUCLEOTIDE SEQUENCE [LARGE SCALE GENOMIC DNA]</scope>
    <source>
        <strain evidence="3 4">EINP1</strain>
    </source>
</reference>
<feature type="chain" id="PRO_5045152782" evidence="2">
    <location>
        <begin position="21"/>
        <end position="511"/>
    </location>
</feature>
<dbReference type="PROSITE" id="PS51257">
    <property type="entry name" value="PROKAR_LIPOPROTEIN"/>
    <property type="match status" value="1"/>
</dbReference>
<name>A0ABZ2ZSL2_9MICC</name>
<dbReference type="RefSeq" id="WP_342022822.1">
    <property type="nucleotide sequence ID" value="NZ_CP151657.1"/>
</dbReference>
<accession>A0ABZ2ZSL2</accession>
<organism evidence="3 4">
    <name type="scientific">Arthrobacter citreus</name>
    <dbReference type="NCBI Taxonomy" id="1670"/>
    <lineage>
        <taxon>Bacteria</taxon>
        <taxon>Bacillati</taxon>
        <taxon>Actinomycetota</taxon>
        <taxon>Actinomycetes</taxon>
        <taxon>Micrococcales</taxon>
        <taxon>Micrococcaceae</taxon>
        <taxon>Arthrobacter</taxon>
    </lineage>
</organism>
<dbReference type="InterPro" id="IPR050490">
    <property type="entry name" value="Bact_solute-bd_prot1"/>
</dbReference>
<dbReference type="Proteomes" id="UP001448858">
    <property type="component" value="Chromosome"/>
</dbReference>
<dbReference type="EMBL" id="CP151657">
    <property type="protein sequence ID" value="WZP15154.1"/>
    <property type="molecule type" value="Genomic_DNA"/>
</dbReference>
<keyword evidence="4" id="KW-1185">Reference proteome</keyword>
<evidence type="ECO:0000313" key="4">
    <source>
        <dbReference type="Proteomes" id="UP001448858"/>
    </source>
</evidence>
<dbReference type="PANTHER" id="PTHR43649">
    <property type="entry name" value="ARABINOSE-BINDING PROTEIN-RELATED"/>
    <property type="match status" value="1"/>
</dbReference>
<dbReference type="SUPFAM" id="SSF53850">
    <property type="entry name" value="Periplasmic binding protein-like II"/>
    <property type="match status" value="1"/>
</dbReference>
<feature type="signal peptide" evidence="2">
    <location>
        <begin position="1"/>
        <end position="20"/>
    </location>
</feature>